<dbReference type="Proteomes" id="UP000474159">
    <property type="component" value="Unassembled WGS sequence"/>
</dbReference>
<accession>A0A6L3T5X4</accession>
<organism evidence="1 2">
    <name type="scientific">Methylobacterium soli</name>
    <dbReference type="NCBI Taxonomy" id="553447"/>
    <lineage>
        <taxon>Bacteria</taxon>
        <taxon>Pseudomonadati</taxon>
        <taxon>Pseudomonadota</taxon>
        <taxon>Alphaproteobacteria</taxon>
        <taxon>Hyphomicrobiales</taxon>
        <taxon>Methylobacteriaceae</taxon>
        <taxon>Methylobacterium</taxon>
    </lineage>
</organism>
<comment type="caution">
    <text evidence="1">The sequence shown here is derived from an EMBL/GenBank/DDBJ whole genome shotgun (WGS) entry which is preliminary data.</text>
</comment>
<dbReference type="OrthoDB" id="7999718at2"/>
<sequence>MKFTISANTPDGPVAFQTGSPEAALDRARILADEEAQEVRVTDMHGRVYETDAFDGCFVRSQASSRLDPEPSS</sequence>
<evidence type="ECO:0000313" key="1">
    <source>
        <dbReference type="EMBL" id="KAB1080699.1"/>
    </source>
</evidence>
<dbReference type="EMBL" id="VZZK01000004">
    <property type="protein sequence ID" value="KAB1080699.1"/>
    <property type="molecule type" value="Genomic_DNA"/>
</dbReference>
<reference evidence="1 2" key="1">
    <citation type="submission" date="2019-09" db="EMBL/GenBank/DDBJ databases">
        <title>YIM 48816 draft genome.</title>
        <authorList>
            <person name="Jiang L."/>
        </authorList>
    </citation>
    <scope>NUCLEOTIDE SEQUENCE [LARGE SCALE GENOMIC DNA]</scope>
    <source>
        <strain evidence="1 2">YIM 48816</strain>
    </source>
</reference>
<proteinExistence type="predicted"/>
<dbReference type="AlphaFoldDB" id="A0A6L3T5X4"/>
<dbReference type="RefSeq" id="WP_150998115.1">
    <property type="nucleotide sequence ID" value="NZ_BPQY01000119.1"/>
</dbReference>
<protein>
    <submittedName>
        <fullName evidence="1">Uncharacterized protein</fullName>
    </submittedName>
</protein>
<gene>
    <name evidence="1" type="ORF">F6X53_05870</name>
</gene>
<keyword evidence="2" id="KW-1185">Reference proteome</keyword>
<evidence type="ECO:0000313" key="2">
    <source>
        <dbReference type="Proteomes" id="UP000474159"/>
    </source>
</evidence>
<name>A0A6L3T5X4_9HYPH</name>